<dbReference type="AlphaFoldDB" id="A0A5N6KHJ6"/>
<evidence type="ECO:0000256" key="5">
    <source>
        <dbReference type="ARBA" id="ARBA00022679"/>
    </source>
</evidence>
<accession>A0A5N6KHJ6</accession>
<dbReference type="NCBIfam" id="TIGR00186">
    <property type="entry name" value="rRNA_methyl_3"/>
    <property type="match status" value="1"/>
</dbReference>
<feature type="region of interest" description="Disordered" evidence="10">
    <location>
        <begin position="267"/>
        <end position="289"/>
    </location>
</feature>
<dbReference type="SUPFAM" id="SSF55315">
    <property type="entry name" value="L30e-like"/>
    <property type="match status" value="1"/>
</dbReference>
<dbReference type="GO" id="GO:0003723">
    <property type="term" value="F:RNA binding"/>
    <property type="evidence" value="ECO:0007669"/>
    <property type="project" value="InterPro"/>
</dbReference>
<evidence type="ECO:0000256" key="7">
    <source>
        <dbReference type="ARBA" id="ARBA00022946"/>
    </source>
</evidence>
<keyword evidence="13" id="KW-1185">Reference proteome</keyword>
<dbReference type="SUPFAM" id="SSF75217">
    <property type="entry name" value="alpha/beta knot"/>
    <property type="match status" value="1"/>
</dbReference>
<evidence type="ECO:0000259" key="11">
    <source>
        <dbReference type="SMART" id="SM00967"/>
    </source>
</evidence>
<dbReference type="CDD" id="cd18105">
    <property type="entry name" value="SpoU-like_MRM1"/>
    <property type="match status" value="1"/>
</dbReference>
<evidence type="ECO:0000256" key="8">
    <source>
        <dbReference type="ARBA" id="ARBA00023128"/>
    </source>
</evidence>
<feature type="compositionally biased region" description="Polar residues" evidence="10">
    <location>
        <begin position="213"/>
        <end position="222"/>
    </location>
</feature>
<dbReference type="InterPro" id="IPR029064">
    <property type="entry name" value="Ribosomal_eL30-like_sf"/>
</dbReference>
<evidence type="ECO:0000256" key="9">
    <source>
        <dbReference type="ARBA" id="ARBA00034881"/>
    </source>
</evidence>
<protein>
    <recommendedName>
        <fullName evidence="9">rRNA methyltransferase 1, mitochondrial</fullName>
    </recommendedName>
</protein>
<dbReference type="SMART" id="SM00967">
    <property type="entry name" value="SpoU_sub_bind"/>
    <property type="match status" value="1"/>
</dbReference>
<evidence type="ECO:0000256" key="2">
    <source>
        <dbReference type="ARBA" id="ARBA00007228"/>
    </source>
</evidence>
<feature type="compositionally biased region" description="Basic and acidic residues" evidence="10">
    <location>
        <begin position="77"/>
        <end position="97"/>
    </location>
</feature>
<proteinExistence type="inferred from homology"/>
<dbReference type="Pfam" id="PF08032">
    <property type="entry name" value="SpoU_sub_bind"/>
    <property type="match status" value="1"/>
</dbReference>
<dbReference type="GO" id="GO:0005739">
    <property type="term" value="C:mitochondrion"/>
    <property type="evidence" value="ECO:0007669"/>
    <property type="project" value="UniProtKB-SubCell"/>
</dbReference>
<comment type="similarity">
    <text evidence="2">Belongs to the class IV-like SAM-binding methyltransferase superfamily. RNA methyltransferase TrmH family.</text>
</comment>
<keyword evidence="7" id="KW-0809">Transit peptide</keyword>
<gene>
    <name evidence="12" type="ORF">EYC80_004603</name>
</gene>
<organism evidence="12 13">
    <name type="scientific">Monilinia laxa</name>
    <name type="common">Brown rot fungus</name>
    <name type="synonym">Sclerotinia laxa</name>
    <dbReference type="NCBI Taxonomy" id="61186"/>
    <lineage>
        <taxon>Eukaryota</taxon>
        <taxon>Fungi</taxon>
        <taxon>Dikarya</taxon>
        <taxon>Ascomycota</taxon>
        <taxon>Pezizomycotina</taxon>
        <taxon>Leotiomycetes</taxon>
        <taxon>Helotiales</taxon>
        <taxon>Sclerotiniaceae</taxon>
        <taxon>Monilinia</taxon>
    </lineage>
</organism>
<dbReference type="InterPro" id="IPR013123">
    <property type="entry name" value="SpoU_subst-bd"/>
</dbReference>
<comment type="subcellular location">
    <subcellularLocation>
        <location evidence="1">Mitochondrion</location>
    </subcellularLocation>
</comment>
<dbReference type="InterPro" id="IPR047182">
    <property type="entry name" value="MRM1"/>
</dbReference>
<dbReference type="Gene3D" id="3.40.1280.10">
    <property type="match status" value="1"/>
</dbReference>
<dbReference type="InterPro" id="IPR047261">
    <property type="entry name" value="MRM1_MeTrfase_dom"/>
</dbReference>
<keyword evidence="5" id="KW-0808">Transferase</keyword>
<evidence type="ECO:0000256" key="3">
    <source>
        <dbReference type="ARBA" id="ARBA00022552"/>
    </source>
</evidence>
<evidence type="ECO:0000313" key="13">
    <source>
        <dbReference type="Proteomes" id="UP000326757"/>
    </source>
</evidence>
<comment type="caution">
    <text evidence="12">The sequence shown here is derived from an EMBL/GenBank/DDBJ whole genome shotgun (WGS) entry which is preliminary data.</text>
</comment>
<dbReference type="Pfam" id="PF00588">
    <property type="entry name" value="SpoU_methylase"/>
    <property type="match status" value="1"/>
</dbReference>
<keyword evidence="6" id="KW-0949">S-adenosyl-L-methionine</keyword>
<dbReference type="PANTHER" id="PTHR46103:SF1">
    <property type="entry name" value="RRNA METHYLTRANSFERASE 1, MITOCHONDRIAL"/>
    <property type="match status" value="1"/>
</dbReference>
<dbReference type="Proteomes" id="UP000326757">
    <property type="component" value="Unassembled WGS sequence"/>
</dbReference>
<feature type="compositionally biased region" description="Basic and acidic residues" evidence="10">
    <location>
        <begin position="121"/>
        <end position="168"/>
    </location>
</feature>
<dbReference type="PANTHER" id="PTHR46103">
    <property type="entry name" value="RRNA METHYLTRANSFERASE 1, MITOCHONDRIAL"/>
    <property type="match status" value="1"/>
</dbReference>
<keyword evidence="8" id="KW-0496">Mitochondrion</keyword>
<reference evidence="12 13" key="1">
    <citation type="submission" date="2019-06" db="EMBL/GenBank/DDBJ databases">
        <title>Genome Sequence of the Brown Rot Fungal Pathogen Monilinia laxa.</title>
        <authorList>
            <person name="De Miccolis Angelini R.M."/>
            <person name="Landi L."/>
            <person name="Abate D."/>
            <person name="Pollastro S."/>
            <person name="Romanazzi G."/>
            <person name="Faretra F."/>
        </authorList>
    </citation>
    <scope>NUCLEOTIDE SEQUENCE [LARGE SCALE GENOMIC DNA]</scope>
    <source>
        <strain evidence="12 13">Mlax316</strain>
    </source>
</reference>
<feature type="domain" description="RNA 2-O ribose methyltransferase substrate binding" evidence="11">
    <location>
        <begin position="319"/>
        <end position="405"/>
    </location>
</feature>
<evidence type="ECO:0000256" key="4">
    <source>
        <dbReference type="ARBA" id="ARBA00022603"/>
    </source>
</evidence>
<feature type="compositionally biased region" description="Basic and acidic residues" evidence="10">
    <location>
        <begin position="51"/>
        <end position="64"/>
    </location>
</feature>
<keyword evidence="3" id="KW-0698">rRNA processing</keyword>
<dbReference type="InterPro" id="IPR029028">
    <property type="entry name" value="Alpha/beta_knot_MTases"/>
</dbReference>
<dbReference type="OrthoDB" id="270651at2759"/>
<keyword evidence="4" id="KW-0489">Methyltransferase</keyword>
<dbReference type="InterPro" id="IPR001537">
    <property type="entry name" value="SpoU_MeTrfase"/>
</dbReference>
<dbReference type="EMBL" id="VIGI01000002">
    <property type="protein sequence ID" value="KAB8303155.1"/>
    <property type="molecule type" value="Genomic_DNA"/>
</dbReference>
<evidence type="ECO:0000256" key="10">
    <source>
        <dbReference type="SAM" id="MobiDB-lite"/>
    </source>
</evidence>
<evidence type="ECO:0000313" key="12">
    <source>
        <dbReference type="EMBL" id="KAB8303155.1"/>
    </source>
</evidence>
<feature type="region of interest" description="Disordered" evidence="10">
    <location>
        <begin position="40"/>
        <end position="222"/>
    </location>
</feature>
<name>A0A5N6KHJ6_MONLA</name>
<dbReference type="GO" id="GO:0016435">
    <property type="term" value="F:rRNA (guanine) methyltransferase activity"/>
    <property type="evidence" value="ECO:0007669"/>
    <property type="project" value="TreeGrafter"/>
</dbReference>
<evidence type="ECO:0000256" key="6">
    <source>
        <dbReference type="ARBA" id="ARBA00022691"/>
    </source>
</evidence>
<dbReference type="Gene3D" id="3.30.1330.30">
    <property type="match status" value="1"/>
</dbReference>
<sequence length="650" mass="72335">MSTILLTGAKASKRVSFILQPLYSSSCSVRYASINSGINRGLRKSKGVGFRSKDKGRPNRENDSGGRGFQIPGLKPYARERQDRGSADDYGGKDKSMHTRFKGNGRDDQSKSKYRNASPSGDRRDKDIYKKGRLDRSQRPRDNDSYEERSFDRYKESRSSRSGYEKKSNGSYGAQDETFSREKKSSRKSHGFLESLSGSHNKSFKKSFEPRDNGSQFEQKSYPNLEEASKLFGVDLKDVMKKQKGHTYISKYPTREERLAVKSVKAGMPSKHFGPPPDSAVHSEDPPKPSVEILPRKVTPSFAKKIPIIIPYTTPASEFLYGTSVVEAALSARPRRGRKFYKLYIHKGDERQNGERDGVLARLAQKKGVEVVIVKGHDWLRTLDKMSQGRPHNGYILEASPLPRLPVISLGEVIDQNDSSAIKLTLDHQSREEIEINGTDTIIKVPKDSTGRKPLILLLDSIEDPQNLGALLRTAAFMGVTAVAISTRNSASFTPVVFKASAGATETIELFSINKPSGFVKESQNAGWKIYAAVAPPAPRKADSRYMWPVTSKQCIWTHDLQDPLREDPCILMIGGEGEGLRNNLKDHADVHISIKGGARTTGKLDSLNVSVATGILCDAFMRPTTKKTVEEAVKKVEEETEQLDDNKIF</sequence>
<dbReference type="FunFam" id="3.30.1330.30:FF:000035">
    <property type="entry name" value="TrmH family RNA methyltransferase"/>
    <property type="match status" value="1"/>
</dbReference>
<dbReference type="InterPro" id="IPR004441">
    <property type="entry name" value="rRNA_MeTrfase_TrmH"/>
</dbReference>
<dbReference type="InterPro" id="IPR029026">
    <property type="entry name" value="tRNA_m1G_MTases_N"/>
</dbReference>
<evidence type="ECO:0000256" key="1">
    <source>
        <dbReference type="ARBA" id="ARBA00004173"/>
    </source>
</evidence>